<evidence type="ECO:0000313" key="4">
    <source>
        <dbReference type="Proteomes" id="UP000199574"/>
    </source>
</evidence>
<dbReference type="EMBL" id="FNTB01000001">
    <property type="protein sequence ID" value="SEB51942.1"/>
    <property type="molecule type" value="Genomic_DNA"/>
</dbReference>
<dbReference type="GeneID" id="90593934"/>
<dbReference type="Proteomes" id="UP000183038">
    <property type="component" value="Unassembled WGS sequence"/>
</dbReference>
<evidence type="ECO:0008006" key="5">
    <source>
        <dbReference type="Google" id="ProtNLM"/>
    </source>
</evidence>
<name>A0A1H4K215_9FLAO</name>
<dbReference type="Gene3D" id="3.90.930.1">
    <property type="match status" value="1"/>
</dbReference>
<dbReference type="RefSeq" id="WP_074670092.1">
    <property type="nucleotide sequence ID" value="NZ_CAJQES010000033.1"/>
</dbReference>
<gene>
    <name evidence="2" type="ORF">SAMN05192540_0680</name>
    <name evidence="1" type="ORF">SAMN05192545_3881</name>
</gene>
<evidence type="ECO:0000313" key="3">
    <source>
        <dbReference type="Proteomes" id="UP000183038"/>
    </source>
</evidence>
<accession>A0A1H4K215</accession>
<sequence length="163" mass="19654">MKLLKPTYAILICLGLLAFIKPEDKHYKRNFYDDGTIESEGWMRYNTRTDYWTFYHPNGNKSQQGFYSYGKKDKYWFFFDEHRVRTKEGRFKDNSEIGWWLFYDPQGRINHKCQLTNGIKDGYCLKYKDAKLISAEKYSKGEKIKEWTSFRAFTHENSLSDLK</sequence>
<dbReference type="Proteomes" id="UP000199574">
    <property type="component" value="Chromosome I"/>
</dbReference>
<organism evidence="2 3">
    <name type="scientific">Maribacter dokdonensis</name>
    <dbReference type="NCBI Taxonomy" id="320912"/>
    <lineage>
        <taxon>Bacteria</taxon>
        <taxon>Pseudomonadati</taxon>
        <taxon>Bacteroidota</taxon>
        <taxon>Flavobacteriia</taxon>
        <taxon>Flavobacteriales</taxon>
        <taxon>Flavobacteriaceae</taxon>
        <taxon>Maribacter</taxon>
    </lineage>
</organism>
<keyword evidence="4" id="KW-1185">Reference proteome</keyword>
<evidence type="ECO:0000313" key="1">
    <source>
        <dbReference type="EMBL" id="SDT46121.1"/>
    </source>
</evidence>
<evidence type="ECO:0000313" key="2">
    <source>
        <dbReference type="EMBL" id="SEB51942.1"/>
    </source>
</evidence>
<dbReference type="AlphaFoldDB" id="A0A1H4K215"/>
<proteinExistence type="predicted"/>
<protein>
    <recommendedName>
        <fullName evidence="5">MORN repeat variant</fullName>
    </recommendedName>
</protein>
<reference evidence="2 3" key="2">
    <citation type="submission" date="2016-10" db="EMBL/GenBank/DDBJ databases">
        <authorList>
            <person name="de Groot N.N."/>
        </authorList>
    </citation>
    <scope>NUCLEOTIDE SEQUENCE [LARGE SCALE GENOMIC DNA]</scope>
    <source>
        <strain evidence="2 3">MAR_2009_71</strain>
    </source>
</reference>
<dbReference type="SUPFAM" id="SSF82185">
    <property type="entry name" value="Histone H3 K4-specific methyltransferase SET7/9 N-terminal domain"/>
    <property type="match status" value="1"/>
</dbReference>
<reference evidence="1 4" key="1">
    <citation type="submission" date="2016-10" db="EMBL/GenBank/DDBJ databases">
        <authorList>
            <person name="Varghese N."/>
            <person name="Submissions S."/>
        </authorList>
    </citation>
    <scope>NUCLEOTIDE SEQUENCE [LARGE SCALE GENOMIC DNA]</scope>
    <source>
        <strain evidence="1 4">MAR_2009_60</strain>
    </source>
</reference>
<dbReference type="EMBL" id="LT629754">
    <property type="protein sequence ID" value="SDT46121.1"/>
    <property type="molecule type" value="Genomic_DNA"/>
</dbReference>